<dbReference type="NCBIfam" id="TIGR03804">
    <property type="entry name" value="para_beta_helix"/>
    <property type="match status" value="1"/>
</dbReference>
<dbReference type="Proteomes" id="UP000095283">
    <property type="component" value="Unplaced"/>
</dbReference>
<dbReference type="InterPro" id="IPR039448">
    <property type="entry name" value="Beta_helix"/>
</dbReference>
<dbReference type="PANTHER" id="PTHR22990">
    <property type="entry name" value="F-BOX ONLY PROTEIN"/>
    <property type="match status" value="1"/>
</dbReference>
<evidence type="ECO:0000256" key="4">
    <source>
        <dbReference type="SAM" id="MobiDB-lite"/>
    </source>
</evidence>
<keyword evidence="6" id="KW-1185">Reference proteome</keyword>
<dbReference type="AlphaFoldDB" id="A0A1I7XHY1"/>
<evidence type="ECO:0000256" key="2">
    <source>
        <dbReference type="ARBA" id="ARBA00022737"/>
    </source>
</evidence>
<feature type="domain" description="Right handed beta helix" evidence="5">
    <location>
        <begin position="178"/>
        <end position="236"/>
    </location>
</feature>
<comment type="pathway">
    <text evidence="1">Protein modification; protein ubiquitination.</text>
</comment>
<dbReference type="PANTHER" id="PTHR22990:SF20">
    <property type="entry name" value="F-BOX ONLY PROTEIN 11"/>
    <property type="match status" value="1"/>
</dbReference>
<dbReference type="GO" id="GO:0006511">
    <property type="term" value="P:ubiquitin-dependent protein catabolic process"/>
    <property type="evidence" value="ECO:0007669"/>
    <property type="project" value="TreeGrafter"/>
</dbReference>
<feature type="compositionally biased region" description="Basic and acidic residues" evidence="4">
    <location>
        <begin position="11"/>
        <end position="27"/>
    </location>
</feature>
<organism evidence="6 7">
    <name type="scientific">Heterorhabditis bacteriophora</name>
    <name type="common">Entomopathogenic nematode worm</name>
    <dbReference type="NCBI Taxonomy" id="37862"/>
    <lineage>
        <taxon>Eukaryota</taxon>
        <taxon>Metazoa</taxon>
        <taxon>Ecdysozoa</taxon>
        <taxon>Nematoda</taxon>
        <taxon>Chromadorea</taxon>
        <taxon>Rhabditida</taxon>
        <taxon>Rhabditina</taxon>
        <taxon>Rhabditomorpha</taxon>
        <taxon>Strongyloidea</taxon>
        <taxon>Heterorhabditidae</taxon>
        <taxon>Heterorhabditis</taxon>
    </lineage>
</organism>
<dbReference type="SUPFAM" id="SSF51126">
    <property type="entry name" value="Pectin lyase-like"/>
    <property type="match status" value="1"/>
</dbReference>
<feature type="domain" description="Right handed beta helix" evidence="5">
    <location>
        <begin position="72"/>
        <end position="171"/>
    </location>
</feature>
<dbReference type="GO" id="GO:0042981">
    <property type="term" value="P:regulation of apoptotic process"/>
    <property type="evidence" value="ECO:0007669"/>
    <property type="project" value="TreeGrafter"/>
</dbReference>
<reference evidence="7" key="1">
    <citation type="submission" date="2016-11" db="UniProtKB">
        <authorList>
            <consortium name="WormBaseParasite"/>
        </authorList>
    </citation>
    <scope>IDENTIFICATION</scope>
</reference>
<evidence type="ECO:0000313" key="7">
    <source>
        <dbReference type="WBParaSite" id="Hba_17303"/>
    </source>
</evidence>
<dbReference type="InterPro" id="IPR022441">
    <property type="entry name" value="Para_beta_helix_rpt-2"/>
</dbReference>
<dbReference type="InterPro" id="IPR051550">
    <property type="entry name" value="SCF-Subunits/Alg-Epimerases"/>
</dbReference>
<dbReference type="SMART" id="SM00710">
    <property type="entry name" value="PbH1"/>
    <property type="match status" value="6"/>
</dbReference>
<evidence type="ECO:0000259" key="5">
    <source>
        <dbReference type="Pfam" id="PF13229"/>
    </source>
</evidence>
<accession>A0A1I7XHY1</accession>
<dbReference type="WBParaSite" id="Hba_17303">
    <property type="protein sequence ID" value="Hba_17303"/>
    <property type="gene ID" value="Hba_17303"/>
</dbReference>
<evidence type="ECO:0000313" key="6">
    <source>
        <dbReference type="Proteomes" id="UP000095283"/>
    </source>
</evidence>
<protein>
    <submittedName>
        <fullName evidence="7">Beta_helix domain-containing protein</fullName>
    </submittedName>
</protein>
<dbReference type="Gene3D" id="2.160.20.10">
    <property type="entry name" value="Single-stranded right-handed beta-helix, Pectin lyase-like"/>
    <property type="match status" value="2"/>
</dbReference>
<evidence type="ECO:0000256" key="3">
    <source>
        <dbReference type="ARBA" id="ARBA00022786"/>
    </source>
</evidence>
<dbReference type="InterPro" id="IPR012334">
    <property type="entry name" value="Pectin_lyas_fold"/>
</dbReference>
<name>A0A1I7XHY1_HETBA</name>
<evidence type="ECO:0000256" key="1">
    <source>
        <dbReference type="ARBA" id="ARBA00004906"/>
    </source>
</evidence>
<dbReference type="InterPro" id="IPR011050">
    <property type="entry name" value="Pectin_lyase_fold/virulence"/>
</dbReference>
<dbReference type="InterPro" id="IPR006626">
    <property type="entry name" value="PbH1"/>
</dbReference>
<sequence>MDTIQPTCKRFKPESPGEARKDAETTDHLAPPPDGICHVDGLPDEILLKVALTKSLYQETFEYSIPMYHPTHAALCITGNGRRRGQFMENRIYANAFAGIWITGSSDPTIRKNEIYSGQQGGVYIFGDGRGLIEQNNIYGNALAGIQIRTCSDPIVRLNKIHDGLHGGIYVVRIDLVGVYFYDNGHGLLEENDIFNHLYSGVQIRTGSNPKITRNKIWGGQNGGVLVYNGGQGTMKYLTMQWLVFGLKPTVIQHFGETKFMMDEMVEYVYLIMERVSSLCLATDVRPILRDNKIFENHNAVDKAVARGQCLFKISSCTSFPMHDFYRLVLHVYYFLSLFHKNFYVYHQSKCVSLYFSNNLLWSVIFILLRRRYNTKKISIAIKKNDNYPIFLQKNCYKFVNFIFHSSCFLFRFFCDCGAGTLEHQCRLQTEVRDNDTVYDSATPTGSDTPNML</sequence>
<proteinExistence type="predicted"/>
<keyword evidence="3" id="KW-0833">Ubl conjugation pathway</keyword>
<keyword evidence="2" id="KW-0677">Repeat</keyword>
<dbReference type="Pfam" id="PF13229">
    <property type="entry name" value="Beta_helix"/>
    <property type="match status" value="2"/>
</dbReference>
<feature type="region of interest" description="Disordered" evidence="4">
    <location>
        <begin position="1"/>
        <end position="34"/>
    </location>
</feature>